<organism evidence="2 3">
    <name type="scientific">Burkholderia singularis</name>
    <dbReference type="NCBI Taxonomy" id="1503053"/>
    <lineage>
        <taxon>Bacteria</taxon>
        <taxon>Pseudomonadati</taxon>
        <taxon>Pseudomonadota</taxon>
        <taxon>Betaproteobacteria</taxon>
        <taxon>Burkholderiales</taxon>
        <taxon>Burkholderiaceae</taxon>
        <taxon>Burkholderia</taxon>
        <taxon>pseudomallei group</taxon>
    </lineage>
</organism>
<feature type="region of interest" description="Disordered" evidence="1">
    <location>
        <begin position="1"/>
        <end position="40"/>
    </location>
</feature>
<sequence>MRRLPARRASLAPRPAHQIDDPLMRARSRPPNRAASGGEHTAFVSESTCFCTQTGWRFVAAKTARPMRGLRRRIHKQDRFARSPLP</sequence>
<dbReference type="EMBL" id="LOWA01000031">
    <property type="protein sequence ID" value="KVE27301.1"/>
    <property type="molecule type" value="Genomic_DNA"/>
</dbReference>
<comment type="caution">
    <text evidence="2">The sequence shown here is derived from an EMBL/GenBank/DDBJ whole genome shotgun (WGS) entry which is preliminary data.</text>
</comment>
<dbReference type="AlphaFoldDB" id="A0A103E3C1"/>
<gene>
    <name evidence="2" type="ORF">WS67_12465</name>
</gene>
<accession>A0A103E3C1</accession>
<proteinExistence type="predicted"/>
<name>A0A103E3C1_9BURK</name>
<dbReference type="Proteomes" id="UP000062788">
    <property type="component" value="Unassembled WGS sequence"/>
</dbReference>
<feature type="compositionally biased region" description="Low complexity" evidence="1">
    <location>
        <begin position="7"/>
        <end position="16"/>
    </location>
</feature>
<evidence type="ECO:0000313" key="2">
    <source>
        <dbReference type="EMBL" id="KVE27301.1"/>
    </source>
</evidence>
<evidence type="ECO:0000256" key="1">
    <source>
        <dbReference type="SAM" id="MobiDB-lite"/>
    </source>
</evidence>
<protein>
    <submittedName>
        <fullName evidence="2">Uncharacterized protein</fullName>
    </submittedName>
</protein>
<reference evidence="2 3" key="1">
    <citation type="submission" date="2015-11" db="EMBL/GenBank/DDBJ databases">
        <title>Expanding the genomic diversity of Burkholderia species for the development of highly accurate diagnostics.</title>
        <authorList>
            <person name="Sahl J."/>
            <person name="Keim P."/>
            <person name="Wagner D."/>
        </authorList>
    </citation>
    <scope>NUCLEOTIDE SEQUENCE [LARGE SCALE GENOMIC DNA]</scope>
    <source>
        <strain evidence="2 3">TSV85</strain>
    </source>
</reference>
<keyword evidence="3" id="KW-1185">Reference proteome</keyword>
<evidence type="ECO:0000313" key="3">
    <source>
        <dbReference type="Proteomes" id="UP000062788"/>
    </source>
</evidence>